<gene>
    <name evidence="2" type="ORF">G5714_014719</name>
</gene>
<keyword evidence="3" id="KW-1185">Reference proteome</keyword>
<keyword evidence="1" id="KW-0812">Transmembrane</keyword>
<evidence type="ECO:0000313" key="3">
    <source>
        <dbReference type="Proteomes" id="UP000579812"/>
    </source>
</evidence>
<dbReference type="Proteomes" id="UP000579812">
    <property type="component" value="Unassembled WGS sequence"/>
</dbReference>
<name>A0A7J6CD38_9TELE</name>
<organism evidence="2 3">
    <name type="scientific">Onychostoma macrolepis</name>
    <dbReference type="NCBI Taxonomy" id="369639"/>
    <lineage>
        <taxon>Eukaryota</taxon>
        <taxon>Metazoa</taxon>
        <taxon>Chordata</taxon>
        <taxon>Craniata</taxon>
        <taxon>Vertebrata</taxon>
        <taxon>Euteleostomi</taxon>
        <taxon>Actinopterygii</taxon>
        <taxon>Neopterygii</taxon>
        <taxon>Teleostei</taxon>
        <taxon>Ostariophysi</taxon>
        <taxon>Cypriniformes</taxon>
        <taxon>Cyprinidae</taxon>
        <taxon>Acrossocheilinae</taxon>
        <taxon>Onychostoma</taxon>
    </lineage>
</organism>
<dbReference type="AlphaFoldDB" id="A0A7J6CD38"/>
<reference evidence="2 3" key="1">
    <citation type="submission" date="2020-04" db="EMBL/GenBank/DDBJ databases">
        <title>Chromosome-level genome assembly of a cyprinid fish Onychostoma macrolepis by integration of Nanopore Sequencing, Bionano and Hi-C technology.</title>
        <authorList>
            <person name="Wang D."/>
        </authorList>
    </citation>
    <scope>NUCLEOTIDE SEQUENCE [LARGE SCALE GENOMIC DNA]</scope>
    <source>
        <strain evidence="2">SWU-2019</strain>
        <tissue evidence="2">Muscle</tissue>
    </source>
</reference>
<dbReference type="EMBL" id="JAAMOB010000015">
    <property type="protein sequence ID" value="KAF4103732.1"/>
    <property type="molecule type" value="Genomic_DNA"/>
</dbReference>
<accession>A0A7J6CD38</accession>
<evidence type="ECO:0000256" key="1">
    <source>
        <dbReference type="SAM" id="Phobius"/>
    </source>
</evidence>
<sequence length="239" mass="26937">MNSDGEDIQTADLKITTMNAVNAVQMFILIWTFYAVCQADDDFIVSCDDVTGSVGNEVTFTCRVSLQPPECCIKMYMFQYAMLYNDLAICKEEPPVNPCDHSNSFTCRYTPATAMTEKFRFFVQTNCGRNTTEFTVNIPVPSTPEIVTEAPSMKERNINQSLLGTSLPDTAEDPRSKYTVTAVVVGFFILIIIVIMTVIRNKKPSFNTSCRFQKRMFLGLRHDEDNSNRPEHVVIDSAV</sequence>
<evidence type="ECO:0000313" key="2">
    <source>
        <dbReference type="EMBL" id="KAF4103732.1"/>
    </source>
</evidence>
<feature type="transmembrane region" description="Helical" evidence="1">
    <location>
        <begin position="178"/>
        <end position="199"/>
    </location>
</feature>
<proteinExistence type="predicted"/>
<protein>
    <submittedName>
        <fullName evidence="2">Uncharacterized protein</fullName>
    </submittedName>
</protein>
<keyword evidence="1" id="KW-1133">Transmembrane helix</keyword>
<keyword evidence="1" id="KW-0472">Membrane</keyword>
<comment type="caution">
    <text evidence="2">The sequence shown here is derived from an EMBL/GenBank/DDBJ whole genome shotgun (WGS) entry which is preliminary data.</text>
</comment>